<comment type="caution">
    <text evidence="2">The sequence shown here is derived from an EMBL/GenBank/DDBJ whole genome shotgun (WGS) entry which is preliminary data.</text>
</comment>
<dbReference type="PANTHER" id="PTHR12746">
    <property type="entry name" value="NONSENSE-MEDIATED MRNA DECAY PROTEIN 3"/>
    <property type="match status" value="1"/>
</dbReference>
<dbReference type="Pfam" id="PF04981">
    <property type="entry name" value="NMD3"/>
    <property type="match status" value="1"/>
</dbReference>
<dbReference type="Proteomes" id="UP000195137">
    <property type="component" value="Unassembled WGS sequence"/>
</dbReference>
<dbReference type="GO" id="GO:0043023">
    <property type="term" value="F:ribosomal large subunit binding"/>
    <property type="evidence" value="ECO:0007669"/>
    <property type="project" value="InterPro"/>
</dbReference>
<reference evidence="2 3" key="1">
    <citation type="submission" date="2016-12" db="EMBL/GenBank/DDBJ databases">
        <title>Discovery of methanogenic haloarchaea.</title>
        <authorList>
            <person name="Sorokin D.Y."/>
            <person name="Makarova K.S."/>
            <person name="Abbas B."/>
            <person name="Ferrer M."/>
            <person name="Golyshin P.N."/>
        </authorList>
    </citation>
    <scope>NUCLEOTIDE SEQUENCE [LARGE SCALE GENOMIC DNA]</scope>
    <source>
        <strain evidence="2">AMET1</strain>
    </source>
</reference>
<gene>
    <name evidence="2" type="ORF">AMET1_1061</name>
</gene>
<organism evidence="2 3">
    <name type="scientific">Methanonatronarchaeum thermophilum</name>
    <dbReference type="NCBI Taxonomy" id="1927129"/>
    <lineage>
        <taxon>Archaea</taxon>
        <taxon>Methanobacteriati</taxon>
        <taxon>Methanobacteriota</taxon>
        <taxon>Methanonatronarchaeia</taxon>
        <taxon>Methanonatronarchaeales</taxon>
        <taxon>Methanonatronarchaeaceae</taxon>
        <taxon>Methanonatronarchaeum</taxon>
    </lineage>
</organism>
<dbReference type="EMBL" id="MRZU01000004">
    <property type="protein sequence ID" value="OUJ18158.1"/>
    <property type="molecule type" value="Genomic_DNA"/>
</dbReference>
<sequence length="356" mass="40253">MMFCPSCGKETSSENRLCRECFLKNVDIVKIPEYVDVDVCVKCGAHREGDTWIDHEENSRLVSAEMAIMSELEVHRLVEDLDIAIALDIDSDPVQGEVYITGIVENEPIEIAEETTVRLRDTSCERCNKVSAGYFESVVQVRRPGIDLTDQEIRSMHNSSLKLSEEARQNERMAYIADIAKTDGGFDIYTGTKELGMKIAKLIKKQYGGTYTQSATLIGEQDGQRVYRKSYSLKLPPFRKGDIINLEGKPIGITGTGRTITGIDLETASQYRNDWRYMKDEDIDRIGNLKDVEPGVISMVSENEVQVVEPIEYKNVTLKRPSFIKKIDEGTEKGVFKHNGTIYLIPEIFTKTKIKE</sequence>
<feature type="domain" description="Nmd3 N-terminal" evidence="1">
    <location>
        <begin position="4"/>
        <end position="235"/>
    </location>
</feature>
<dbReference type="InterPro" id="IPR007064">
    <property type="entry name" value="Nmd3_N"/>
</dbReference>
<evidence type="ECO:0000259" key="1">
    <source>
        <dbReference type="Pfam" id="PF04981"/>
    </source>
</evidence>
<keyword evidence="3" id="KW-1185">Reference proteome</keyword>
<dbReference type="GO" id="GO:0005737">
    <property type="term" value="C:cytoplasm"/>
    <property type="evidence" value="ECO:0007669"/>
    <property type="project" value="TreeGrafter"/>
</dbReference>
<evidence type="ECO:0000313" key="2">
    <source>
        <dbReference type="EMBL" id="OUJ18158.1"/>
    </source>
</evidence>
<name>A0A1Y3G9Q2_9EURY</name>
<dbReference type="AlphaFoldDB" id="A0A1Y3G9Q2"/>
<dbReference type="PANTHER" id="PTHR12746:SF2">
    <property type="entry name" value="60S RIBOSOMAL EXPORT PROTEIN NMD3"/>
    <property type="match status" value="1"/>
</dbReference>
<dbReference type="InterPro" id="IPR039768">
    <property type="entry name" value="Nmd3"/>
</dbReference>
<proteinExistence type="predicted"/>
<evidence type="ECO:0000313" key="3">
    <source>
        <dbReference type="Proteomes" id="UP000195137"/>
    </source>
</evidence>
<dbReference type="RefSeq" id="WP_086637453.1">
    <property type="nucleotide sequence ID" value="NZ_MRZU01000004.1"/>
</dbReference>
<dbReference type="OrthoDB" id="15051at2157"/>
<accession>A0A1Y3G9Q2</accession>
<protein>
    <submittedName>
        <fullName evidence="2">NMD protein affecting ribosome stability and mRNA decay</fullName>
    </submittedName>
</protein>